<dbReference type="InterPro" id="IPR011051">
    <property type="entry name" value="RmlC_Cupin_sf"/>
</dbReference>
<dbReference type="SUPFAM" id="SSF51182">
    <property type="entry name" value="RmlC-like cupins"/>
    <property type="match status" value="1"/>
</dbReference>
<dbReference type="GO" id="GO:0019305">
    <property type="term" value="P:dTDP-rhamnose biosynthetic process"/>
    <property type="evidence" value="ECO:0007669"/>
    <property type="project" value="TreeGrafter"/>
</dbReference>
<feature type="active site" description="Proton acceptor" evidence="1">
    <location>
        <position position="57"/>
    </location>
</feature>
<dbReference type="PANTHER" id="PTHR21047">
    <property type="entry name" value="DTDP-6-DEOXY-D-GLUCOSE-3,5 EPIMERASE"/>
    <property type="match status" value="1"/>
</dbReference>
<gene>
    <name evidence="3" type="ORF">UY39_C0012G0005</name>
</gene>
<comment type="caution">
    <text evidence="3">The sequence shown here is derived from an EMBL/GenBank/DDBJ whole genome shotgun (WGS) entry which is preliminary data.</text>
</comment>
<dbReference type="EMBL" id="LCPV01000012">
    <property type="protein sequence ID" value="KKW07548.1"/>
    <property type="molecule type" value="Genomic_DNA"/>
</dbReference>
<accession>A0A0G1VM49</accession>
<proteinExistence type="predicted"/>
<feature type="site" description="Participates in a stacking interaction with the thymidine ring of dTDP-4-oxo-6-deoxyglucose" evidence="2">
    <location>
        <position position="130"/>
    </location>
</feature>
<feature type="active site" description="Proton donor" evidence="1">
    <location>
        <position position="124"/>
    </location>
</feature>
<evidence type="ECO:0000313" key="3">
    <source>
        <dbReference type="EMBL" id="KKW07548.1"/>
    </source>
</evidence>
<reference evidence="3 4" key="1">
    <citation type="journal article" date="2015" name="Nature">
        <title>rRNA introns, odd ribosomes, and small enigmatic genomes across a large radiation of phyla.</title>
        <authorList>
            <person name="Brown C.T."/>
            <person name="Hug L.A."/>
            <person name="Thomas B.C."/>
            <person name="Sharon I."/>
            <person name="Castelle C.J."/>
            <person name="Singh A."/>
            <person name="Wilkins M.J."/>
            <person name="Williams K.H."/>
            <person name="Banfield J.F."/>
        </authorList>
    </citation>
    <scope>NUCLEOTIDE SEQUENCE [LARGE SCALE GENOMIC DNA]</scope>
</reference>
<evidence type="ECO:0000313" key="4">
    <source>
        <dbReference type="Proteomes" id="UP000034589"/>
    </source>
</evidence>
<dbReference type="PANTHER" id="PTHR21047:SF2">
    <property type="entry name" value="THYMIDINE DIPHOSPHO-4-KETO-RHAMNOSE 3,5-EPIMERASE"/>
    <property type="match status" value="1"/>
</dbReference>
<dbReference type="InterPro" id="IPR000888">
    <property type="entry name" value="RmlC-like"/>
</dbReference>
<dbReference type="Proteomes" id="UP000034589">
    <property type="component" value="Unassembled WGS sequence"/>
</dbReference>
<sequence length="156" mass="17550">MGMESEQIDGVHIKKIVRHEDERGYFSELLKRGEPGFHTIEQTSYAVCKPGVIKAFHFHDYWESWVVLRGRAQIVIRDTRSGSKTEGLTQVIYAGEEEPIAISIPPNVAHGYKALGDKDVGMLYHAEEAYNSTRKDQIGAIAFDSPDIGFDWNSHG</sequence>
<dbReference type="InterPro" id="IPR014710">
    <property type="entry name" value="RmlC-like_jellyroll"/>
</dbReference>
<organism evidence="3 4">
    <name type="scientific">Candidatus Kaiserbacteria bacterium GW2011_GWC2_49_12</name>
    <dbReference type="NCBI Taxonomy" id="1618675"/>
    <lineage>
        <taxon>Bacteria</taxon>
        <taxon>Candidatus Kaiseribacteriota</taxon>
    </lineage>
</organism>
<dbReference type="GO" id="GO:0008830">
    <property type="term" value="F:dTDP-4-dehydrorhamnose 3,5-epimerase activity"/>
    <property type="evidence" value="ECO:0007669"/>
    <property type="project" value="InterPro"/>
</dbReference>
<dbReference type="GO" id="GO:0005829">
    <property type="term" value="C:cytosol"/>
    <property type="evidence" value="ECO:0007669"/>
    <property type="project" value="TreeGrafter"/>
</dbReference>
<protein>
    <submittedName>
        <fullName evidence="3">dTDP-4-dehydrorhamnose 3,5-epimerase related protein</fullName>
    </submittedName>
</protein>
<name>A0A0G1VM49_9BACT</name>
<dbReference type="Gene3D" id="2.60.120.10">
    <property type="entry name" value="Jelly Rolls"/>
    <property type="match status" value="1"/>
</dbReference>
<dbReference type="AlphaFoldDB" id="A0A0G1VM49"/>
<dbReference type="GO" id="GO:0000271">
    <property type="term" value="P:polysaccharide biosynthetic process"/>
    <property type="evidence" value="ECO:0007669"/>
    <property type="project" value="TreeGrafter"/>
</dbReference>
<dbReference type="Pfam" id="PF00908">
    <property type="entry name" value="dTDP_sugar_isom"/>
    <property type="match status" value="1"/>
</dbReference>
<evidence type="ECO:0000256" key="1">
    <source>
        <dbReference type="PIRSR" id="PIRSR600888-1"/>
    </source>
</evidence>
<evidence type="ECO:0000256" key="2">
    <source>
        <dbReference type="PIRSR" id="PIRSR600888-3"/>
    </source>
</evidence>